<dbReference type="EMBL" id="JAQQWP010000008">
    <property type="protein sequence ID" value="KAK8106186.1"/>
    <property type="molecule type" value="Genomic_DNA"/>
</dbReference>
<dbReference type="AlphaFoldDB" id="A0AAW0QT89"/>
<proteinExistence type="predicted"/>
<evidence type="ECO:0000256" key="1">
    <source>
        <dbReference type="SAM" id="MobiDB-lite"/>
    </source>
</evidence>
<reference evidence="2 3" key="1">
    <citation type="submission" date="2023-01" db="EMBL/GenBank/DDBJ databases">
        <title>Analysis of 21 Apiospora genomes using comparative genomics revels a genus with tremendous synthesis potential of carbohydrate active enzymes and secondary metabolites.</title>
        <authorList>
            <person name="Sorensen T."/>
        </authorList>
    </citation>
    <scope>NUCLEOTIDE SEQUENCE [LARGE SCALE GENOMIC DNA]</scope>
    <source>
        <strain evidence="2 3">CBS 117206</strain>
    </source>
</reference>
<comment type="caution">
    <text evidence="2">The sequence shown here is derived from an EMBL/GenBank/DDBJ whole genome shotgun (WGS) entry which is preliminary data.</text>
</comment>
<evidence type="ECO:0000313" key="3">
    <source>
        <dbReference type="Proteomes" id="UP001392437"/>
    </source>
</evidence>
<evidence type="ECO:0008006" key="4">
    <source>
        <dbReference type="Google" id="ProtNLM"/>
    </source>
</evidence>
<name>A0AAW0QT89_9PEZI</name>
<protein>
    <recommendedName>
        <fullName evidence="4">F-box domain-containing protein</fullName>
    </recommendedName>
</protein>
<evidence type="ECO:0000313" key="2">
    <source>
        <dbReference type="EMBL" id="KAK8106186.1"/>
    </source>
</evidence>
<gene>
    <name evidence="2" type="ORF">PG999_009545</name>
</gene>
<feature type="region of interest" description="Disordered" evidence="1">
    <location>
        <begin position="307"/>
        <end position="326"/>
    </location>
</feature>
<organism evidence="2 3">
    <name type="scientific">Apiospora kogelbergensis</name>
    <dbReference type="NCBI Taxonomy" id="1337665"/>
    <lineage>
        <taxon>Eukaryota</taxon>
        <taxon>Fungi</taxon>
        <taxon>Dikarya</taxon>
        <taxon>Ascomycota</taxon>
        <taxon>Pezizomycotina</taxon>
        <taxon>Sordariomycetes</taxon>
        <taxon>Xylariomycetidae</taxon>
        <taxon>Amphisphaeriales</taxon>
        <taxon>Apiosporaceae</taxon>
        <taxon>Apiospora</taxon>
    </lineage>
</organism>
<dbReference type="Proteomes" id="UP001392437">
    <property type="component" value="Unassembled WGS sequence"/>
</dbReference>
<sequence length="370" mass="41341">MDHHYLDSKPPKECCVSVSGGEVIADFYEYTFCAPRPGLFVGDWRTPNGEINPVRLFQSHERALRGRPPWPLDLGALGVLPLEILQQILLDLDMCSLLTFISSSKSCGRIATTLQDFETVVSCPQLAGAVFQLRCRSFGLRQLAASIRSPECKHCGQFGDLFYLITAERLCYHCWREDRYRKAIFLDGGGRSRRSPRAQSAESLQREAIAAGLPHVSVPPGSYGPMGEGVMSKRCVAFDRTAFFAAAKSDARRRSGDDTILEYRSAEPDVLSYVAVIRAPYLDKRSQTWEEGFFCRACASRGEEHTGAGAREVSHPSAPATTATTNTYPRNYYPAWDLSYRRYTRDGMKQHLEDHGKVYKLRSQAGGCVQ</sequence>
<keyword evidence="3" id="KW-1185">Reference proteome</keyword>
<accession>A0AAW0QT89</accession>